<organism evidence="2 3">
    <name type="scientific">Colletotrichum sidae</name>
    <dbReference type="NCBI Taxonomy" id="1347389"/>
    <lineage>
        <taxon>Eukaryota</taxon>
        <taxon>Fungi</taxon>
        <taxon>Dikarya</taxon>
        <taxon>Ascomycota</taxon>
        <taxon>Pezizomycotina</taxon>
        <taxon>Sordariomycetes</taxon>
        <taxon>Hypocreomycetidae</taxon>
        <taxon>Glomerellales</taxon>
        <taxon>Glomerellaceae</taxon>
        <taxon>Colletotrichum</taxon>
        <taxon>Colletotrichum orbiculare species complex</taxon>
    </lineage>
</organism>
<dbReference type="EMBL" id="QAPF01000426">
    <property type="protein sequence ID" value="TEA10799.1"/>
    <property type="molecule type" value="Genomic_DNA"/>
</dbReference>
<comment type="caution">
    <text evidence="2">The sequence shown here is derived from an EMBL/GenBank/DDBJ whole genome shotgun (WGS) entry which is preliminary data.</text>
</comment>
<evidence type="ECO:0000313" key="3">
    <source>
        <dbReference type="Proteomes" id="UP000295604"/>
    </source>
</evidence>
<name>A0A4R8T2C2_9PEZI</name>
<keyword evidence="3" id="KW-1185">Reference proteome</keyword>
<protein>
    <submittedName>
        <fullName evidence="2">Uncharacterized protein</fullName>
    </submittedName>
</protein>
<feature type="region of interest" description="Disordered" evidence="1">
    <location>
        <begin position="165"/>
        <end position="187"/>
    </location>
</feature>
<proteinExistence type="predicted"/>
<sequence>MQLRGTVCRRQYCARYARHVMHVRPRFCRFSLLAPRMSATLSAKTCTPSRILDRQQPPQISNPTSSLKNIEQNTANSSLTCTNAEHSRCCSRRHPPNFVLLVPIRGAYDRFQPLKAKEARGGNVLQVLPFNNCSRARVLGHDCWHWKGEEENGLLNWRAVDEQQPNPCTGQASQGSPRLSHIRASRGGAKSLQHATLSWGVGQRIPSGQSTSICAA</sequence>
<dbReference type="AlphaFoldDB" id="A0A4R8T2C2"/>
<evidence type="ECO:0000256" key="1">
    <source>
        <dbReference type="SAM" id="MobiDB-lite"/>
    </source>
</evidence>
<gene>
    <name evidence="2" type="ORF">C8034_v008693</name>
</gene>
<dbReference type="Proteomes" id="UP000295604">
    <property type="component" value="Unassembled WGS sequence"/>
</dbReference>
<reference evidence="2 3" key="1">
    <citation type="submission" date="2018-11" db="EMBL/GenBank/DDBJ databases">
        <title>Genome sequence and assembly of Colletotrichum sidae.</title>
        <authorList>
            <person name="Gan P."/>
            <person name="Shirasu K."/>
        </authorList>
    </citation>
    <scope>NUCLEOTIDE SEQUENCE [LARGE SCALE GENOMIC DNA]</scope>
    <source>
        <strain evidence="2 3">CBS 518.97</strain>
    </source>
</reference>
<evidence type="ECO:0000313" key="2">
    <source>
        <dbReference type="EMBL" id="TEA10799.1"/>
    </source>
</evidence>
<accession>A0A4R8T2C2</accession>
<feature type="compositionally biased region" description="Polar residues" evidence="1">
    <location>
        <begin position="165"/>
        <end position="177"/>
    </location>
</feature>